<dbReference type="Pfam" id="PF09407">
    <property type="entry name" value="AbiEi_1"/>
    <property type="match status" value="1"/>
</dbReference>
<evidence type="ECO:0000259" key="2">
    <source>
        <dbReference type="Pfam" id="PF13338"/>
    </source>
</evidence>
<sequence>MIAVGGIAADQWGLVTAQQAAEQGISSVRLKRLTDVGLLDNIGRGVYLVTAAGLPQHAEIKVAWLRLAPAVPGWQRNPADPDSGVVSHASACLLHGLGDIPTDRVEISVPRRRTTRDLTVRLRTATIPPSDITVVDGLPVTTPLRTVVDLLRARTDAGHVGGVVADAERRDLIVLDELSARIAGFATDYGLARNAGGRELVDHLVAQARTRLRIDDIARAAAASYARGVRDALSAIREDLHPSLPQGASDKQLIEFFEQQHSAPGPPKKQT</sequence>
<organism evidence="3 4">
    <name type="scientific">Kitasatospora phosalacinea</name>
    <dbReference type="NCBI Taxonomy" id="2065"/>
    <lineage>
        <taxon>Bacteria</taxon>
        <taxon>Bacillati</taxon>
        <taxon>Actinomycetota</taxon>
        <taxon>Actinomycetes</taxon>
        <taxon>Kitasatosporales</taxon>
        <taxon>Streptomycetaceae</taxon>
        <taxon>Kitasatospora</taxon>
    </lineage>
</organism>
<evidence type="ECO:0000259" key="1">
    <source>
        <dbReference type="Pfam" id="PF09407"/>
    </source>
</evidence>
<dbReference type="EMBL" id="JBHYPX010000019">
    <property type="protein sequence ID" value="MFE1352680.1"/>
    <property type="molecule type" value="Genomic_DNA"/>
</dbReference>
<gene>
    <name evidence="3" type="ORF">ACFW6T_11895</name>
</gene>
<feature type="domain" description="AbiEi antitoxin N-terminal" evidence="2">
    <location>
        <begin position="8"/>
        <end position="50"/>
    </location>
</feature>
<name>A0ABW6GIW8_9ACTN</name>
<dbReference type="Proteomes" id="UP001599542">
    <property type="component" value="Unassembled WGS sequence"/>
</dbReference>
<evidence type="ECO:0000313" key="3">
    <source>
        <dbReference type="EMBL" id="MFE1352680.1"/>
    </source>
</evidence>
<protein>
    <submittedName>
        <fullName evidence="3">Type IV toxin-antitoxin system AbiEi family antitoxin domain-containing protein</fullName>
    </submittedName>
</protein>
<proteinExistence type="predicted"/>
<dbReference type="InterPro" id="IPR018547">
    <property type="entry name" value="AbiEi_C"/>
</dbReference>
<dbReference type="RefSeq" id="WP_380323531.1">
    <property type="nucleotide sequence ID" value="NZ_JBHYPW010000021.1"/>
</dbReference>
<keyword evidence="4" id="KW-1185">Reference proteome</keyword>
<feature type="domain" description="AbiEi antitoxin C-terminal" evidence="1">
    <location>
        <begin position="88"/>
        <end position="165"/>
    </location>
</feature>
<dbReference type="InterPro" id="IPR025159">
    <property type="entry name" value="AbiEi_N"/>
</dbReference>
<dbReference type="Pfam" id="PF13338">
    <property type="entry name" value="AbiEi_4"/>
    <property type="match status" value="1"/>
</dbReference>
<comment type="caution">
    <text evidence="3">The sequence shown here is derived from an EMBL/GenBank/DDBJ whole genome shotgun (WGS) entry which is preliminary data.</text>
</comment>
<evidence type="ECO:0000313" key="4">
    <source>
        <dbReference type="Proteomes" id="UP001599542"/>
    </source>
</evidence>
<reference evidence="3 4" key="1">
    <citation type="submission" date="2024-09" db="EMBL/GenBank/DDBJ databases">
        <title>The Natural Products Discovery Center: Release of the First 8490 Sequenced Strains for Exploring Actinobacteria Biosynthetic Diversity.</title>
        <authorList>
            <person name="Kalkreuter E."/>
            <person name="Kautsar S.A."/>
            <person name="Yang D."/>
            <person name="Bader C.D."/>
            <person name="Teijaro C.N."/>
            <person name="Fluegel L."/>
            <person name="Davis C.M."/>
            <person name="Simpson J.R."/>
            <person name="Lauterbach L."/>
            <person name="Steele A.D."/>
            <person name="Gui C."/>
            <person name="Meng S."/>
            <person name="Li G."/>
            <person name="Viehrig K."/>
            <person name="Ye F."/>
            <person name="Su P."/>
            <person name="Kiefer A.F."/>
            <person name="Nichols A."/>
            <person name="Cepeda A.J."/>
            <person name="Yan W."/>
            <person name="Fan B."/>
            <person name="Jiang Y."/>
            <person name="Adhikari A."/>
            <person name="Zheng C.-J."/>
            <person name="Schuster L."/>
            <person name="Cowan T.M."/>
            <person name="Smanski M.J."/>
            <person name="Chevrette M.G."/>
            <person name="De Carvalho L.P.S."/>
            <person name="Shen B."/>
        </authorList>
    </citation>
    <scope>NUCLEOTIDE SEQUENCE [LARGE SCALE GENOMIC DNA]</scope>
    <source>
        <strain evidence="3 4">NPDC058753</strain>
    </source>
</reference>
<accession>A0ABW6GIW8</accession>